<dbReference type="InterPro" id="IPR029510">
    <property type="entry name" value="Ald_DH_CS_GLU"/>
</dbReference>
<organism evidence="5 6">
    <name type="scientific">Variovorax rhizosphaerae</name>
    <dbReference type="NCBI Taxonomy" id="1836200"/>
    <lineage>
        <taxon>Bacteria</taxon>
        <taxon>Pseudomonadati</taxon>
        <taxon>Pseudomonadota</taxon>
        <taxon>Betaproteobacteria</taxon>
        <taxon>Burkholderiales</taxon>
        <taxon>Comamonadaceae</taxon>
        <taxon>Variovorax</taxon>
    </lineage>
</organism>
<dbReference type="InterPro" id="IPR016162">
    <property type="entry name" value="Ald_DH_N"/>
</dbReference>
<evidence type="ECO:0000259" key="4">
    <source>
        <dbReference type="Pfam" id="PF00171"/>
    </source>
</evidence>
<evidence type="ECO:0000256" key="3">
    <source>
        <dbReference type="RuleBase" id="RU003345"/>
    </source>
</evidence>
<feature type="domain" description="Aldehyde dehydrogenase" evidence="4">
    <location>
        <begin position="34"/>
        <end position="494"/>
    </location>
</feature>
<comment type="caution">
    <text evidence="5">The sequence shown here is derived from an EMBL/GenBank/DDBJ whole genome shotgun (WGS) entry which is preliminary data.</text>
</comment>
<dbReference type="PANTHER" id="PTHR11699">
    <property type="entry name" value="ALDEHYDE DEHYDROGENASE-RELATED"/>
    <property type="match status" value="1"/>
</dbReference>
<dbReference type="InterPro" id="IPR016160">
    <property type="entry name" value="Ald_DH_CS_CYS"/>
</dbReference>
<reference evidence="5 6" key="1">
    <citation type="submission" date="2024-03" db="EMBL/GenBank/DDBJ databases">
        <title>Novel species of the genus Variovorax.</title>
        <authorList>
            <person name="Liu Q."/>
            <person name="Xin Y.-H."/>
        </authorList>
    </citation>
    <scope>NUCLEOTIDE SEQUENCE [LARGE SCALE GENOMIC DNA]</scope>
    <source>
        <strain evidence="5 6">KACC 18900</strain>
    </source>
</reference>
<dbReference type="Gene3D" id="3.40.309.10">
    <property type="entry name" value="Aldehyde Dehydrogenase, Chain A, domain 2"/>
    <property type="match status" value="1"/>
</dbReference>
<gene>
    <name evidence="5" type="ORF">WKW82_31675</name>
</gene>
<dbReference type="InterPro" id="IPR016163">
    <property type="entry name" value="Ald_DH_C"/>
</dbReference>
<sequence length="499" mass="53163">MTIWQHNRALEAGSDFLKGGPKQLYINGEYSAAASGKTYWVNNPTTGQPLAEIADGNVLDVDRAVAAAQAAFEGDWARVKPQGRQQLLLRIADLVERHYDELAALDTLNMGAPLTRTRAMRSRALSLLRFYAGLATMPHGATIPNSVPGNVLSYTVKEPVGVVGAITPWNGPLTLGIWKIAPALAAGCTVVLKPSEQTPLSSLRLAELCTEAGLPPGVLNVITGQGVVGAALSAHRGVNKITFTGSTDVGQRIIAASAGNVKRLSLELGGKSPNIVFADADLDLAVPAAAMAVFANSGQVCSAGTRLFVQRQVYDEFVERVAAFGSQLVVGDPADPETNLGPLVSERHLSKVVSYLDIGHAEGARALCGGERCTSEPFDSGYFVRPTVFADVTDEMRIAREEIFGPVISALPFDDIDEVLRRANDSDLGLGSGVWTKSLKTAHKMSQGLRAGSVWVNCYQAMDAAVPFGGYKMSGYGRESGLEHIEEFLETKAIWLNID</sequence>
<dbReference type="Proteomes" id="UP001385892">
    <property type="component" value="Unassembled WGS sequence"/>
</dbReference>
<keyword evidence="6" id="KW-1185">Reference proteome</keyword>
<dbReference type="EMBL" id="JBBKZT010000020">
    <property type="protein sequence ID" value="MEJ8851234.1"/>
    <property type="molecule type" value="Genomic_DNA"/>
</dbReference>
<dbReference type="InterPro" id="IPR015590">
    <property type="entry name" value="Aldehyde_DH_dom"/>
</dbReference>
<evidence type="ECO:0000313" key="6">
    <source>
        <dbReference type="Proteomes" id="UP001385892"/>
    </source>
</evidence>
<protein>
    <submittedName>
        <fullName evidence="5">Aldehyde dehydrogenase family protein</fullName>
    </submittedName>
</protein>
<dbReference type="SUPFAM" id="SSF53720">
    <property type="entry name" value="ALDH-like"/>
    <property type="match status" value="1"/>
</dbReference>
<dbReference type="InterPro" id="IPR016161">
    <property type="entry name" value="Ald_DH/histidinol_DH"/>
</dbReference>
<dbReference type="RefSeq" id="WP_340346785.1">
    <property type="nucleotide sequence ID" value="NZ_JBBKZT010000020.1"/>
</dbReference>
<keyword evidence="1 3" id="KW-0560">Oxidoreductase</keyword>
<dbReference type="Pfam" id="PF00171">
    <property type="entry name" value="Aldedh"/>
    <property type="match status" value="1"/>
</dbReference>
<evidence type="ECO:0000256" key="1">
    <source>
        <dbReference type="ARBA" id="ARBA00023002"/>
    </source>
</evidence>
<comment type="similarity">
    <text evidence="3">Belongs to the aldehyde dehydrogenase family.</text>
</comment>
<dbReference type="PROSITE" id="PS00687">
    <property type="entry name" value="ALDEHYDE_DEHYDR_GLU"/>
    <property type="match status" value="1"/>
</dbReference>
<feature type="active site" evidence="2">
    <location>
        <position position="267"/>
    </location>
</feature>
<name>A0ABU8WV27_9BURK</name>
<evidence type="ECO:0000256" key="2">
    <source>
        <dbReference type="PROSITE-ProRule" id="PRU10007"/>
    </source>
</evidence>
<accession>A0ABU8WV27</accession>
<dbReference type="Gene3D" id="3.40.605.10">
    <property type="entry name" value="Aldehyde Dehydrogenase, Chain A, domain 1"/>
    <property type="match status" value="1"/>
</dbReference>
<proteinExistence type="inferred from homology"/>
<evidence type="ECO:0000313" key="5">
    <source>
        <dbReference type="EMBL" id="MEJ8851234.1"/>
    </source>
</evidence>
<dbReference type="PROSITE" id="PS00070">
    <property type="entry name" value="ALDEHYDE_DEHYDR_CYS"/>
    <property type="match status" value="1"/>
</dbReference>